<sequence>MSINGTPILSDPAYRIESELGSGGGGVVYKAWHVRLQKYVVIKELKRGSANDIETQRNEVEALKNVKSAYLPQVFDFLAEGDRVYTVMEFIEGESLDKLLGRGQKFTQPQVIKWYGQLASALEAIHKQNVCHRDIKPANIMLMPNGEVCLIDFNAALVSGNDVRLISRSLGYASPEQYEIYERFKSTRSAPIHLGSSSISVNPIDGVETEYIGDDDNTEFVDDDSQLTESLSENNDIEKTDSTTPSITGGIDWKRSDVYSLGATMYHLLSGKHPSQRATEVIAISKLGRFSEGIVYVIEQSMRLNPSERFASAAILADAVRNIHKHDTRWKVSRSKMIAAAVILPLAFALSAATALFGNSVMAQEKEERYYTAVYEIEESADPQRAYDSALNIFWDRIDPYLAMAKRLWNDGEMDACRAYIEQNLGNIAEFQAVSEAERSFGDIYFILGNCYYYQSGEPDYNRARGHFEIAVQFVKDNPVYFRDYAISLARTGDILKAEQVLEKAQSFNLEADSLNLLNGEINFAKREYNTALDSFDKVISLTDDDYLRYRAYHTSDEIYKLLGQPENSAALLVNALNRIPLDRAPEMTERLADAYVKNGDFKSAIALFEQLSESGAPQFHIMQGLAILLQNSGEFNRAVSVLNQMSDIFPNDFRVPMRQAYLEADRQSKIKNENRDYTLTKQYYDNAVKLYNENVRPGESDPEMQQLDLLIEQLRNNKWIN</sequence>
<dbReference type="Pfam" id="PF14559">
    <property type="entry name" value="TPR_19"/>
    <property type="match status" value="1"/>
</dbReference>
<evidence type="ECO:0000256" key="7">
    <source>
        <dbReference type="PROSITE-ProRule" id="PRU10141"/>
    </source>
</evidence>
<evidence type="ECO:0000256" key="5">
    <source>
        <dbReference type="ARBA" id="ARBA00022777"/>
    </source>
</evidence>
<evidence type="ECO:0000256" key="6">
    <source>
        <dbReference type="ARBA" id="ARBA00022840"/>
    </source>
</evidence>
<evidence type="ECO:0000256" key="4">
    <source>
        <dbReference type="ARBA" id="ARBA00022741"/>
    </source>
</evidence>
<dbReference type="InterPro" id="IPR000719">
    <property type="entry name" value="Prot_kinase_dom"/>
</dbReference>
<dbReference type="PROSITE" id="PS50011">
    <property type="entry name" value="PROTEIN_KINASE_DOM"/>
    <property type="match status" value="1"/>
</dbReference>
<dbReference type="EMBL" id="LK996017">
    <property type="protein sequence ID" value="CDX04948.1"/>
    <property type="molecule type" value="Genomic_DNA"/>
</dbReference>
<evidence type="ECO:0000259" key="8">
    <source>
        <dbReference type="PROSITE" id="PS50011"/>
    </source>
</evidence>
<dbReference type="PANTHER" id="PTHR43671">
    <property type="entry name" value="SERINE/THREONINE-PROTEIN KINASE NEK"/>
    <property type="match status" value="1"/>
</dbReference>
<keyword evidence="5 9" id="KW-0418">Kinase</keyword>
<dbReference type="InterPro" id="IPR008271">
    <property type="entry name" value="Ser/Thr_kinase_AS"/>
</dbReference>
<keyword evidence="6 7" id="KW-0067">ATP-binding</keyword>
<dbReference type="InterPro" id="IPR011990">
    <property type="entry name" value="TPR-like_helical_dom_sf"/>
</dbReference>
<dbReference type="AlphaFoldDB" id="A0A098B7V1"/>
<dbReference type="InterPro" id="IPR050660">
    <property type="entry name" value="NEK_Ser/Thr_kinase"/>
</dbReference>
<dbReference type="RefSeq" id="WP_208926590.1">
    <property type="nucleotide sequence ID" value="NZ_LK996017.1"/>
</dbReference>
<dbReference type="Pfam" id="PF00069">
    <property type="entry name" value="Pkinase"/>
    <property type="match status" value="1"/>
</dbReference>
<dbReference type="PROSITE" id="PS00108">
    <property type="entry name" value="PROTEIN_KINASE_ST"/>
    <property type="match status" value="1"/>
</dbReference>
<dbReference type="InterPro" id="IPR011009">
    <property type="entry name" value="Kinase-like_dom_sf"/>
</dbReference>
<keyword evidence="4 7" id="KW-0547">Nucleotide-binding</keyword>
<organism evidence="9">
    <name type="scientific">Desulfitobacterium hafniense</name>
    <name type="common">Desulfitobacterium frappieri</name>
    <dbReference type="NCBI Taxonomy" id="49338"/>
    <lineage>
        <taxon>Bacteria</taxon>
        <taxon>Bacillati</taxon>
        <taxon>Bacillota</taxon>
        <taxon>Clostridia</taxon>
        <taxon>Eubacteriales</taxon>
        <taxon>Desulfitobacteriaceae</taxon>
        <taxon>Desulfitobacterium</taxon>
    </lineage>
</organism>
<name>A0A098B7V1_DESHA</name>
<dbReference type="PATRIC" id="fig|49338.4.peg.5447"/>
<feature type="domain" description="Protein kinase" evidence="8">
    <location>
        <begin position="14"/>
        <end position="329"/>
    </location>
</feature>
<dbReference type="EC" id="2.7.11.1" evidence="2"/>
<dbReference type="SUPFAM" id="SSF48452">
    <property type="entry name" value="TPR-like"/>
    <property type="match status" value="2"/>
</dbReference>
<accession>A0A098B7V1</accession>
<dbReference type="InterPro" id="IPR017441">
    <property type="entry name" value="Protein_kinase_ATP_BS"/>
</dbReference>
<evidence type="ECO:0000256" key="1">
    <source>
        <dbReference type="ARBA" id="ARBA00010886"/>
    </source>
</evidence>
<dbReference type="CDD" id="cd14014">
    <property type="entry name" value="STKc_PknB_like"/>
    <property type="match status" value="1"/>
</dbReference>
<dbReference type="GO" id="GO:0004674">
    <property type="term" value="F:protein serine/threonine kinase activity"/>
    <property type="evidence" value="ECO:0007669"/>
    <property type="project" value="UniProtKB-EC"/>
</dbReference>
<dbReference type="Gene3D" id="1.25.40.10">
    <property type="entry name" value="Tetratricopeptide repeat domain"/>
    <property type="match status" value="1"/>
</dbReference>
<dbReference type="SUPFAM" id="SSF56112">
    <property type="entry name" value="Protein kinase-like (PK-like)"/>
    <property type="match status" value="1"/>
</dbReference>
<proteinExistence type="inferred from homology"/>
<evidence type="ECO:0000256" key="2">
    <source>
        <dbReference type="ARBA" id="ARBA00012513"/>
    </source>
</evidence>
<gene>
    <name evidence="9" type="ORF">DPCES_5062</name>
</gene>
<dbReference type="PROSITE" id="PS00107">
    <property type="entry name" value="PROTEIN_KINASE_ATP"/>
    <property type="match status" value="1"/>
</dbReference>
<evidence type="ECO:0000256" key="3">
    <source>
        <dbReference type="ARBA" id="ARBA00022679"/>
    </source>
</evidence>
<dbReference type="Gene3D" id="1.10.510.10">
    <property type="entry name" value="Transferase(Phosphotransferase) domain 1"/>
    <property type="match status" value="2"/>
</dbReference>
<dbReference type="SMART" id="SM00220">
    <property type="entry name" value="S_TKc"/>
    <property type="match status" value="1"/>
</dbReference>
<dbReference type="PANTHER" id="PTHR43671:SF13">
    <property type="entry name" value="SERINE_THREONINE-PROTEIN KINASE NEK2"/>
    <property type="match status" value="1"/>
</dbReference>
<reference evidence="9" key="1">
    <citation type="submission" date="2014-07" db="EMBL/GenBank/DDBJ databases">
        <authorList>
            <person name="Hornung V.Bastian."/>
        </authorList>
    </citation>
    <scope>NUCLEOTIDE SEQUENCE</scope>
    <source>
        <strain evidence="9">PCE-S</strain>
    </source>
</reference>
<protein>
    <recommendedName>
        <fullName evidence="2">non-specific serine/threonine protein kinase</fullName>
        <ecNumber evidence="2">2.7.11.1</ecNumber>
    </recommendedName>
</protein>
<evidence type="ECO:0000313" key="9">
    <source>
        <dbReference type="EMBL" id="CDX04948.1"/>
    </source>
</evidence>
<keyword evidence="3" id="KW-0808">Transferase</keyword>
<dbReference type="GO" id="GO:0005524">
    <property type="term" value="F:ATP binding"/>
    <property type="evidence" value="ECO:0007669"/>
    <property type="project" value="UniProtKB-UniRule"/>
</dbReference>
<comment type="similarity">
    <text evidence="1">Belongs to the protein kinase superfamily. NEK Ser/Thr protein kinase family. NIMA subfamily.</text>
</comment>
<feature type="binding site" evidence="7">
    <location>
        <position position="43"/>
    </location>
    <ligand>
        <name>ATP</name>
        <dbReference type="ChEBI" id="CHEBI:30616"/>
    </ligand>
</feature>